<keyword evidence="1" id="KW-0117">Actin capping</keyword>
<dbReference type="Gramene" id="OIW09546">
    <property type="protein sequence ID" value="OIW09546"/>
    <property type="gene ID" value="TanjilG_30865"/>
</dbReference>
<dbReference type="SUPFAM" id="SSF47050">
    <property type="entry name" value="VHP, Villin headpiece domain"/>
    <property type="match status" value="1"/>
</dbReference>
<dbReference type="OMA" id="GHESTDF"/>
<proteinExistence type="predicted"/>
<dbReference type="InterPro" id="IPR007122">
    <property type="entry name" value="Villin/Gelsolin"/>
</dbReference>
<dbReference type="InterPro" id="IPR007123">
    <property type="entry name" value="Gelsolin-like_dom"/>
</dbReference>
<evidence type="ECO:0000259" key="4">
    <source>
        <dbReference type="PROSITE" id="PS51089"/>
    </source>
</evidence>
<organism evidence="5 6">
    <name type="scientific">Lupinus angustifolius</name>
    <name type="common">Narrow-leaved blue lupine</name>
    <dbReference type="NCBI Taxonomy" id="3871"/>
    <lineage>
        <taxon>Eukaryota</taxon>
        <taxon>Viridiplantae</taxon>
        <taxon>Streptophyta</taxon>
        <taxon>Embryophyta</taxon>
        <taxon>Tracheophyta</taxon>
        <taxon>Spermatophyta</taxon>
        <taxon>Magnoliopsida</taxon>
        <taxon>eudicotyledons</taxon>
        <taxon>Gunneridae</taxon>
        <taxon>Pentapetalae</taxon>
        <taxon>rosids</taxon>
        <taxon>fabids</taxon>
        <taxon>Fabales</taxon>
        <taxon>Fabaceae</taxon>
        <taxon>Papilionoideae</taxon>
        <taxon>50 kb inversion clade</taxon>
        <taxon>genistoids sensu lato</taxon>
        <taxon>core genistoids</taxon>
        <taxon>Genisteae</taxon>
        <taxon>Lupinus</taxon>
    </lineage>
</organism>
<dbReference type="Gene3D" id="1.10.950.10">
    <property type="entry name" value="Villin headpiece domain"/>
    <property type="match status" value="1"/>
</dbReference>
<keyword evidence="6" id="KW-1185">Reference proteome</keyword>
<dbReference type="FunFam" id="3.40.20.10:FF:000001">
    <property type="entry name" value="Gelsolin"/>
    <property type="match status" value="1"/>
</dbReference>
<dbReference type="InterPro" id="IPR003128">
    <property type="entry name" value="Villin_headpiece"/>
</dbReference>
<accession>A0A1J7HSX9</accession>
<dbReference type="CDD" id="cd11293">
    <property type="entry name" value="gelsolin_S4_like"/>
    <property type="match status" value="1"/>
</dbReference>
<dbReference type="SMART" id="SM00262">
    <property type="entry name" value="GEL"/>
    <property type="match status" value="6"/>
</dbReference>
<feature type="compositionally biased region" description="Low complexity" evidence="3">
    <location>
        <begin position="791"/>
        <end position="803"/>
    </location>
</feature>
<dbReference type="PROSITE" id="PS51089">
    <property type="entry name" value="HP"/>
    <property type="match status" value="1"/>
</dbReference>
<dbReference type="GO" id="GO:0007015">
    <property type="term" value="P:actin filament organization"/>
    <property type="evidence" value="ECO:0007669"/>
    <property type="project" value="UniProtKB-ARBA"/>
</dbReference>
<feature type="compositionally biased region" description="Polar residues" evidence="3">
    <location>
        <begin position="829"/>
        <end position="859"/>
    </location>
</feature>
<dbReference type="SUPFAM" id="SSF55753">
    <property type="entry name" value="Actin depolymerizing proteins"/>
    <property type="match status" value="6"/>
</dbReference>
<dbReference type="AlphaFoldDB" id="A0A1J7HSX9"/>
<gene>
    <name evidence="5" type="ORF">TanjilG_30865</name>
</gene>
<evidence type="ECO:0000256" key="1">
    <source>
        <dbReference type="ARBA" id="ARBA00022467"/>
    </source>
</evidence>
<dbReference type="Gene3D" id="3.40.20.10">
    <property type="entry name" value="Severin"/>
    <property type="match status" value="6"/>
</dbReference>
<dbReference type="PANTHER" id="PTHR11977">
    <property type="entry name" value="VILLIN"/>
    <property type="match status" value="1"/>
</dbReference>
<dbReference type="CDD" id="cd11288">
    <property type="entry name" value="gelsolin_S5_like"/>
    <property type="match status" value="1"/>
</dbReference>
<feature type="domain" description="HP" evidence="4">
    <location>
        <begin position="864"/>
        <end position="929"/>
    </location>
</feature>
<evidence type="ECO:0000313" key="6">
    <source>
        <dbReference type="Proteomes" id="UP000188354"/>
    </source>
</evidence>
<evidence type="ECO:0000256" key="3">
    <source>
        <dbReference type="SAM" id="MobiDB-lite"/>
    </source>
</evidence>
<dbReference type="STRING" id="3871.A0A1J7HSX9"/>
<reference evidence="5 6" key="1">
    <citation type="journal article" date="2017" name="Plant Biotechnol. J.">
        <title>A comprehensive draft genome sequence for lupin (Lupinus angustifolius), an emerging health food: insights into plant-microbe interactions and legume evolution.</title>
        <authorList>
            <person name="Hane J.K."/>
            <person name="Ming Y."/>
            <person name="Kamphuis L.G."/>
            <person name="Nelson M.N."/>
            <person name="Garg G."/>
            <person name="Atkins C.A."/>
            <person name="Bayer P.E."/>
            <person name="Bravo A."/>
            <person name="Bringans S."/>
            <person name="Cannon S."/>
            <person name="Edwards D."/>
            <person name="Foley R."/>
            <person name="Gao L.L."/>
            <person name="Harrison M.J."/>
            <person name="Huang W."/>
            <person name="Hurgobin B."/>
            <person name="Li S."/>
            <person name="Liu C.W."/>
            <person name="McGrath A."/>
            <person name="Morahan G."/>
            <person name="Murray J."/>
            <person name="Weller J."/>
            <person name="Jian J."/>
            <person name="Singh K.B."/>
        </authorList>
    </citation>
    <scope>NUCLEOTIDE SEQUENCE [LARGE SCALE GENOMIC DNA]</scope>
    <source>
        <strain evidence="6">cv. Tanjil</strain>
        <tissue evidence="5">Whole plant</tissue>
    </source>
</reference>
<dbReference type="InterPro" id="IPR029006">
    <property type="entry name" value="ADF-H/Gelsolin-like_dom_sf"/>
</dbReference>
<dbReference type="EMBL" id="CM007366">
    <property type="protein sequence ID" value="OIW09546.1"/>
    <property type="molecule type" value="Genomic_DNA"/>
</dbReference>
<evidence type="ECO:0000256" key="2">
    <source>
        <dbReference type="ARBA" id="ARBA00022737"/>
    </source>
</evidence>
<dbReference type="GO" id="GO:0051015">
    <property type="term" value="F:actin filament binding"/>
    <property type="evidence" value="ECO:0007669"/>
    <property type="project" value="EnsemblPlants"/>
</dbReference>
<dbReference type="PANTHER" id="PTHR11977:SF25">
    <property type="entry name" value="VILLIN-1"/>
    <property type="match status" value="1"/>
</dbReference>
<evidence type="ECO:0000313" key="5">
    <source>
        <dbReference type="EMBL" id="OIW09546.1"/>
    </source>
</evidence>
<dbReference type="PRINTS" id="PR00597">
    <property type="entry name" value="GELSOLIN"/>
</dbReference>
<dbReference type="SMART" id="SM00153">
    <property type="entry name" value="VHP"/>
    <property type="match status" value="1"/>
</dbReference>
<feature type="region of interest" description="Disordered" evidence="3">
    <location>
        <begin position="760"/>
        <end position="809"/>
    </location>
</feature>
<dbReference type="Proteomes" id="UP000188354">
    <property type="component" value="Chromosome LG06"/>
</dbReference>
<dbReference type="Pfam" id="PF00626">
    <property type="entry name" value="Gelsolin"/>
    <property type="match status" value="3"/>
</dbReference>
<feature type="region of interest" description="Disordered" evidence="3">
    <location>
        <begin position="829"/>
        <end position="865"/>
    </location>
</feature>
<dbReference type="InterPro" id="IPR036886">
    <property type="entry name" value="Villin_headpiece_dom_sf"/>
</dbReference>
<name>A0A1J7HSX9_LUPAN</name>
<sequence>MVAAAVFPKIGTPHYDIHYWLGNDTKKVDSGLASEKALELDAALGSCSVQYREIQGQESQKFLSYFKPCLIPIEGVFTSKQGNLNGEYQVRMYTCKGDYVVHVKEVPFQRASLNHEDIFILDTAPKIFLFSGCNSTIQERAKGLEVVQYLKDNKHGGKCEVATIEDGKFVGDIDVGEFWSLFGGYAPIPRESPSVQEPVAPSIKLFWINLQGKLRQTGSNAFSKEMLESDKCYMLDCDGEIFVWMGRQTLLTERRTATKAIETAVLSFAYVPALSLVAPIEEKMLKSCEYVRNEGRSNRTHLTFLSEGLESPIFRSFFANWPKTVEPRLYEEGREKVAAIFKHQGYDVKELPEEDNEPSIDCTGTTKVWRVDGDELFLLVVTEQTRLYSGDCYIVQYIFPGNGKDETLFYAWLGGRCVMEDKTAAISHMDTMINSARTSPVVAQIHEGKEPAQFFSILQRLIIFKGGNSPGYKKFIEEEGMVDETYNENRVALFRVQGTSPDNMQAIQVDQVSSSLNSSYCYILQTEESVFTWIGSLSSSRDHNLLDRMVELFNPTWLPVSVREGNEPDIFWDALGGKADYPKGKEIQGYTDDPHLFALKLTGGKACLIDGSVTSVSHAHLSEFKTRRLQGKLLLQVKAIHVFYTSHVVKEIYNYTQDDLVTEDVLLLDCQREIYVWIGLHSVIRSKQEALSLGLKFLEMDVLVEGLSLEVPIYVVSEGNEPPFFTRFFSWDHSKANVLGNSFERKLAILKGKSTSVEGHKRISLKAKSRDSTPVGYRSTPVTTNGRGPRGRSSSPVPSGASSDFRASGDRLLSSPSLVVKKLFEGSTADNSAEQTTPLSGSPSTELRSSNESESSTQDRNADDEKLLIYPYERLRMVSPNPATGIDLTRREAYLSNEEFREKFGMSKPAFYKLPKWKQNKLKMSLDLF</sequence>
<protein>
    <recommendedName>
        <fullName evidence="4">HP domain-containing protein</fullName>
    </recommendedName>
</protein>
<keyword evidence="2" id="KW-0677">Repeat</keyword>
<dbReference type="GO" id="GO:0051693">
    <property type="term" value="P:actin filament capping"/>
    <property type="evidence" value="ECO:0007669"/>
    <property type="project" value="UniProtKB-KW"/>
</dbReference>
<dbReference type="Pfam" id="PF02209">
    <property type="entry name" value="VHP"/>
    <property type="match status" value="1"/>
</dbReference>